<evidence type="ECO:0000313" key="2">
    <source>
        <dbReference type="EMBL" id="KYH14033.1"/>
    </source>
</evidence>
<feature type="transmembrane region" description="Helical" evidence="1">
    <location>
        <begin position="12"/>
        <end position="32"/>
    </location>
</feature>
<dbReference type="AlphaFoldDB" id="A0A151A3Y2"/>
<evidence type="ECO:0000313" key="3">
    <source>
        <dbReference type="Proteomes" id="UP000075418"/>
    </source>
</evidence>
<protein>
    <recommendedName>
        <fullName evidence="4">Circular bacteriocin, circularin A/uberolysin family</fullName>
    </recommendedName>
</protein>
<dbReference type="EMBL" id="LUGM01000002">
    <property type="protein sequence ID" value="KYH14033.1"/>
    <property type="molecule type" value="Genomic_DNA"/>
</dbReference>
<dbReference type="Proteomes" id="UP000075418">
    <property type="component" value="Unassembled WGS sequence"/>
</dbReference>
<feature type="transmembrane region" description="Helical" evidence="1">
    <location>
        <begin position="52"/>
        <end position="82"/>
    </location>
</feature>
<dbReference type="RefSeq" id="WP_061854256.1">
    <property type="nucleotide sequence ID" value="NZ_LUGM01000002.1"/>
</dbReference>
<proteinExistence type="predicted"/>
<keyword evidence="1" id="KW-0472">Membrane</keyword>
<reference evidence="2 3" key="1">
    <citation type="submission" date="2016-02" db="EMBL/GenBank/DDBJ databases">
        <title>Draft genome sequence of hydrocarbon degrading Staphylococcus saprophyticus Strain CNV2, isolated from crude-oil contaminated soil from Noonmati Oil Refinery, Guwahati, Assam, India.</title>
        <authorList>
            <person name="Mukherjee A."/>
            <person name="Chettri B."/>
            <person name="Langpoklakpam J."/>
            <person name="Singh A.K."/>
            <person name="Chattopadhyay D.J."/>
        </authorList>
    </citation>
    <scope>NUCLEOTIDE SEQUENCE [LARGE SCALE GENOMIC DNA]</scope>
    <source>
        <strain evidence="2 3">CNV2</strain>
    </source>
</reference>
<name>A0A151A3Y2_9STAP</name>
<sequence>MFGKIVSKCDELKLLVFIVASFIGVIVIGPLFDAAAAMGLNAATATSVYFALNTVAGGAAVTSIVASFGLASIGAFTIWAAVKRFTLKRFIKW</sequence>
<gene>
    <name evidence="2" type="ORF">A0131_04360</name>
</gene>
<organism evidence="2 3">
    <name type="scientific">Staphylococcus kloosii</name>
    <dbReference type="NCBI Taxonomy" id="29384"/>
    <lineage>
        <taxon>Bacteria</taxon>
        <taxon>Bacillati</taxon>
        <taxon>Bacillota</taxon>
        <taxon>Bacilli</taxon>
        <taxon>Bacillales</taxon>
        <taxon>Staphylococcaceae</taxon>
        <taxon>Staphylococcus</taxon>
    </lineage>
</organism>
<evidence type="ECO:0000256" key="1">
    <source>
        <dbReference type="SAM" id="Phobius"/>
    </source>
</evidence>
<accession>A0A151A3Y2</accession>
<evidence type="ECO:0008006" key="4">
    <source>
        <dbReference type="Google" id="ProtNLM"/>
    </source>
</evidence>
<keyword evidence="1" id="KW-1133">Transmembrane helix</keyword>
<keyword evidence="1" id="KW-0812">Transmembrane</keyword>
<comment type="caution">
    <text evidence="2">The sequence shown here is derived from an EMBL/GenBank/DDBJ whole genome shotgun (WGS) entry which is preliminary data.</text>
</comment>